<name>A0A822YR34_NELNU</name>
<proteinExistence type="predicted"/>
<keyword evidence="2" id="KW-1185">Reference proteome</keyword>
<reference evidence="1 2" key="1">
    <citation type="journal article" date="2020" name="Mol. Biol. Evol.">
        <title>Distinct Expression and Methylation Patterns for Genes with Different Fates following a Single Whole-Genome Duplication in Flowering Plants.</title>
        <authorList>
            <person name="Shi T."/>
            <person name="Rahmani R.S."/>
            <person name="Gugger P.F."/>
            <person name="Wang M."/>
            <person name="Li H."/>
            <person name="Zhang Y."/>
            <person name="Li Z."/>
            <person name="Wang Q."/>
            <person name="Van de Peer Y."/>
            <person name="Marchal K."/>
            <person name="Chen J."/>
        </authorList>
    </citation>
    <scope>NUCLEOTIDE SEQUENCE [LARGE SCALE GENOMIC DNA]</scope>
    <source>
        <tissue evidence="1">Leaf</tissue>
    </source>
</reference>
<dbReference type="Proteomes" id="UP000607653">
    <property type="component" value="Unassembled WGS sequence"/>
</dbReference>
<gene>
    <name evidence="1" type="ORF">HUJ06_005630</name>
</gene>
<comment type="caution">
    <text evidence="1">The sequence shown here is derived from an EMBL/GenBank/DDBJ whole genome shotgun (WGS) entry which is preliminary data.</text>
</comment>
<dbReference type="EMBL" id="DUZY01000004">
    <property type="protein sequence ID" value="DAD34990.1"/>
    <property type="molecule type" value="Genomic_DNA"/>
</dbReference>
<sequence length="99" mass="11517">MEPTNLPVPIYWKTDVPKDDHVWVCVLFFKSRIHQNFFHFTVPEIFSPVNLSLSSSFYPLFTEYLPVLSCFHIHLSSVSNPVSQMNFPHFLSNINSEVS</sequence>
<evidence type="ECO:0000313" key="2">
    <source>
        <dbReference type="Proteomes" id="UP000607653"/>
    </source>
</evidence>
<organism evidence="1 2">
    <name type="scientific">Nelumbo nucifera</name>
    <name type="common">Sacred lotus</name>
    <dbReference type="NCBI Taxonomy" id="4432"/>
    <lineage>
        <taxon>Eukaryota</taxon>
        <taxon>Viridiplantae</taxon>
        <taxon>Streptophyta</taxon>
        <taxon>Embryophyta</taxon>
        <taxon>Tracheophyta</taxon>
        <taxon>Spermatophyta</taxon>
        <taxon>Magnoliopsida</taxon>
        <taxon>Proteales</taxon>
        <taxon>Nelumbonaceae</taxon>
        <taxon>Nelumbo</taxon>
    </lineage>
</organism>
<accession>A0A822YR34</accession>
<evidence type="ECO:0000313" key="1">
    <source>
        <dbReference type="EMBL" id="DAD34990.1"/>
    </source>
</evidence>
<protein>
    <submittedName>
        <fullName evidence="1">Uncharacterized protein</fullName>
    </submittedName>
</protein>
<dbReference type="AlphaFoldDB" id="A0A822YR34"/>